<sequence length="49" mass="5992">MFRMFVERELRVFGTHPVHEYCNWNTTYLLTKTCVKTQLKLRFGHNNKC</sequence>
<name>Q0N460_9ABAC</name>
<dbReference type="KEGG" id="vg:5141909"/>
<dbReference type="RefSeq" id="YP_717578.1">
    <property type="nucleotide sequence ID" value="NC_008293.1"/>
</dbReference>
<accession>Q0N460</accession>
<evidence type="ECO:0000313" key="2">
    <source>
        <dbReference type="Proteomes" id="UP000214353"/>
    </source>
</evidence>
<proteinExistence type="predicted"/>
<dbReference type="EMBL" id="DQ504428">
    <property type="protein sequence ID" value="ABF47383.1"/>
    <property type="molecule type" value="Genomic_DNA"/>
</dbReference>
<organism evidence="1 2">
    <name type="scientific">Clanis bilineata nucleopolyhedrovirus</name>
    <dbReference type="NCBI Taxonomy" id="1307957"/>
    <lineage>
        <taxon>Viruses</taxon>
        <taxon>Viruses incertae sedis</taxon>
        <taxon>Naldaviricetes</taxon>
        <taxon>Lefavirales</taxon>
        <taxon>Baculoviridae</taxon>
        <taxon>Alphabaculovirus</taxon>
        <taxon>Alphabaculovirus clabilineatae</taxon>
    </lineage>
</organism>
<dbReference type="Proteomes" id="UP000214353">
    <property type="component" value="Segment"/>
</dbReference>
<reference evidence="1 2" key="1">
    <citation type="journal article" date="2009" name="BMC Genomics">
        <title>Genomic sequence, organization and characteristics of a new nucleopolyhedrovirus isolated from Clanis bilineata larva.</title>
        <authorList>
            <person name="Zhu S.Y."/>
            <person name="Yi J.P."/>
            <person name="Shen W.D."/>
            <person name="Wang L.Q."/>
            <person name="He H.G."/>
            <person name="Wang Y."/>
            <person name="Li B."/>
            <person name="Wang W.B."/>
        </authorList>
    </citation>
    <scope>NUCLEOTIDE SEQUENCE [LARGE SCALE GENOMIC DNA]</scope>
    <source>
        <strain evidence="1">DZ1</strain>
    </source>
</reference>
<evidence type="ECO:0000313" key="1">
    <source>
        <dbReference type="EMBL" id="ABF47383.1"/>
    </source>
</evidence>
<dbReference type="GeneID" id="5141909"/>
<protein>
    <submittedName>
        <fullName evidence="1">Uncharacterized protein</fullName>
    </submittedName>
</protein>
<keyword evidence="2" id="KW-1185">Reference proteome</keyword>